<keyword evidence="2" id="KW-0805">Transcription regulation</keyword>
<evidence type="ECO:0000259" key="6">
    <source>
        <dbReference type="Pfam" id="PF04542"/>
    </source>
</evidence>
<dbReference type="PANTHER" id="PTHR43133:SF63">
    <property type="entry name" value="RNA POLYMERASE SIGMA FACTOR FECI-RELATED"/>
    <property type="match status" value="1"/>
</dbReference>
<dbReference type="InterPro" id="IPR039425">
    <property type="entry name" value="RNA_pol_sigma-70-like"/>
</dbReference>
<dbReference type="InterPro" id="IPR007627">
    <property type="entry name" value="RNA_pol_sigma70_r2"/>
</dbReference>
<dbReference type="Gene3D" id="1.10.10.10">
    <property type="entry name" value="Winged helix-like DNA-binding domain superfamily/Winged helix DNA-binding domain"/>
    <property type="match status" value="1"/>
</dbReference>
<dbReference type="eggNOG" id="COG1595">
    <property type="taxonomic scope" value="Bacteria"/>
</dbReference>
<evidence type="ECO:0000259" key="7">
    <source>
        <dbReference type="Pfam" id="PF08281"/>
    </source>
</evidence>
<evidence type="ECO:0000256" key="4">
    <source>
        <dbReference type="ARBA" id="ARBA00023163"/>
    </source>
</evidence>
<name>K2K7P7_9PROT</name>
<dbReference type="PATRIC" id="fig|1207063.3.peg.236"/>
<dbReference type="Gene3D" id="1.10.1740.10">
    <property type="match status" value="1"/>
</dbReference>
<dbReference type="STRING" id="1207063.P24_01145"/>
<comment type="similarity">
    <text evidence="1">Belongs to the sigma-70 factor family. ECF subfamily.</text>
</comment>
<organism evidence="8 9">
    <name type="scientific">Oceanibaculum indicum P24</name>
    <dbReference type="NCBI Taxonomy" id="1207063"/>
    <lineage>
        <taxon>Bacteria</taxon>
        <taxon>Pseudomonadati</taxon>
        <taxon>Pseudomonadota</taxon>
        <taxon>Alphaproteobacteria</taxon>
        <taxon>Rhodospirillales</taxon>
        <taxon>Oceanibaculaceae</taxon>
        <taxon>Oceanibaculum</taxon>
    </lineage>
</organism>
<evidence type="ECO:0000256" key="1">
    <source>
        <dbReference type="ARBA" id="ARBA00010641"/>
    </source>
</evidence>
<accession>K2K7P7</accession>
<keyword evidence="4" id="KW-0804">Transcription</keyword>
<evidence type="ECO:0000313" key="9">
    <source>
        <dbReference type="Proteomes" id="UP000006746"/>
    </source>
</evidence>
<dbReference type="GO" id="GO:0016987">
    <property type="term" value="F:sigma factor activity"/>
    <property type="evidence" value="ECO:0007669"/>
    <property type="project" value="UniProtKB-KW"/>
</dbReference>
<dbReference type="InterPro" id="IPR013324">
    <property type="entry name" value="RNA_pol_sigma_r3/r4-like"/>
</dbReference>
<dbReference type="SUPFAM" id="SSF88659">
    <property type="entry name" value="Sigma3 and sigma4 domains of RNA polymerase sigma factors"/>
    <property type="match status" value="1"/>
</dbReference>
<dbReference type="SUPFAM" id="SSF88946">
    <property type="entry name" value="Sigma2 domain of RNA polymerase sigma factors"/>
    <property type="match status" value="1"/>
</dbReference>
<evidence type="ECO:0000256" key="3">
    <source>
        <dbReference type="ARBA" id="ARBA00023082"/>
    </source>
</evidence>
<feature type="domain" description="RNA polymerase sigma-70 region 2" evidence="6">
    <location>
        <begin position="10"/>
        <end position="81"/>
    </location>
</feature>
<dbReference type="InterPro" id="IPR013325">
    <property type="entry name" value="RNA_pol_sigma_r2"/>
</dbReference>
<evidence type="ECO:0000256" key="2">
    <source>
        <dbReference type="ARBA" id="ARBA00023015"/>
    </source>
</evidence>
<dbReference type="Pfam" id="PF08281">
    <property type="entry name" value="Sigma70_r4_2"/>
    <property type="match status" value="1"/>
</dbReference>
<dbReference type="RefSeq" id="WP_008942848.1">
    <property type="nucleotide sequence ID" value="NZ_AMRL01000001.1"/>
</dbReference>
<dbReference type="EMBL" id="AMRL01000001">
    <property type="protein sequence ID" value="EKE78914.1"/>
    <property type="molecule type" value="Genomic_DNA"/>
</dbReference>
<feature type="region of interest" description="Disordered" evidence="5">
    <location>
        <begin position="80"/>
        <end position="106"/>
    </location>
</feature>
<feature type="domain" description="RNA polymerase sigma factor 70 region 4 type 2" evidence="7">
    <location>
        <begin position="115"/>
        <end position="167"/>
    </location>
</feature>
<dbReference type="PANTHER" id="PTHR43133">
    <property type="entry name" value="RNA POLYMERASE ECF-TYPE SIGMA FACTO"/>
    <property type="match status" value="1"/>
</dbReference>
<comment type="caution">
    <text evidence="8">The sequence shown here is derived from an EMBL/GenBank/DDBJ whole genome shotgun (WGS) entry which is preliminary data.</text>
</comment>
<dbReference type="CDD" id="cd06171">
    <property type="entry name" value="Sigma70_r4"/>
    <property type="match status" value="1"/>
</dbReference>
<dbReference type="AlphaFoldDB" id="K2K7P7"/>
<dbReference type="NCBIfam" id="TIGR02937">
    <property type="entry name" value="sigma70-ECF"/>
    <property type="match status" value="1"/>
</dbReference>
<dbReference type="InterPro" id="IPR014284">
    <property type="entry name" value="RNA_pol_sigma-70_dom"/>
</dbReference>
<dbReference type="InterPro" id="IPR013249">
    <property type="entry name" value="RNA_pol_sigma70_r4_t2"/>
</dbReference>
<reference evidence="8 9" key="1">
    <citation type="journal article" date="2012" name="J. Bacteriol.">
        <title>Genome Sequence of Oceanibaculum indicum Type Strain P24.</title>
        <authorList>
            <person name="Lai Q."/>
            <person name="Shao Z."/>
        </authorList>
    </citation>
    <scope>NUCLEOTIDE SEQUENCE [LARGE SCALE GENOMIC DNA]</scope>
    <source>
        <strain evidence="8 9">P24</strain>
    </source>
</reference>
<evidence type="ECO:0000313" key="8">
    <source>
        <dbReference type="EMBL" id="EKE78914.1"/>
    </source>
</evidence>
<dbReference type="Pfam" id="PF04542">
    <property type="entry name" value="Sigma70_r2"/>
    <property type="match status" value="1"/>
</dbReference>
<dbReference type="GO" id="GO:0006352">
    <property type="term" value="P:DNA-templated transcription initiation"/>
    <property type="evidence" value="ECO:0007669"/>
    <property type="project" value="InterPro"/>
</dbReference>
<dbReference type="GO" id="GO:0003677">
    <property type="term" value="F:DNA binding"/>
    <property type="evidence" value="ECO:0007669"/>
    <property type="project" value="InterPro"/>
</dbReference>
<proteinExistence type="inferred from homology"/>
<protein>
    <submittedName>
        <fullName evidence="8">Sigma-24 (FecI)</fullName>
    </submittedName>
</protein>
<dbReference type="InterPro" id="IPR036388">
    <property type="entry name" value="WH-like_DNA-bd_sf"/>
</dbReference>
<evidence type="ECO:0000256" key="5">
    <source>
        <dbReference type="SAM" id="MobiDB-lite"/>
    </source>
</evidence>
<keyword evidence="9" id="KW-1185">Reference proteome</keyword>
<keyword evidence="3" id="KW-0731">Sigma factor</keyword>
<dbReference type="Proteomes" id="UP000006746">
    <property type="component" value="Unassembled WGS sequence"/>
</dbReference>
<gene>
    <name evidence="8" type="ORF">P24_01145</name>
</gene>
<sequence length="184" mass="20365">MAGNPDRLDLFLAHRGALLNYASRIVGDRAQAEDVVQEAFLRFDAAPAEQEAGGQGVSEPLAYLYRIVRNLSLDFRRRLSRERDRQAPDPEESMGQLGADSPSPETVVGARGELRLVMQAMAELPERTRTALEMHRFGGCSLREIAARLDISVGLAHSLVTDGLEHCRARLYPKARQQDPNGND</sequence>